<accession>A0A161IGG5</accession>
<keyword evidence="3" id="KW-1185">Reference proteome</keyword>
<keyword evidence="1" id="KW-0472">Membrane</keyword>
<protein>
    <submittedName>
        <fullName evidence="2">Uncharacterized protein</fullName>
    </submittedName>
</protein>
<evidence type="ECO:0000313" key="2">
    <source>
        <dbReference type="EMBL" id="ANC50484.1"/>
    </source>
</evidence>
<evidence type="ECO:0000256" key="1">
    <source>
        <dbReference type="SAM" id="Phobius"/>
    </source>
</evidence>
<dbReference type="Proteomes" id="UP000059113">
    <property type="component" value="Chromosome"/>
</dbReference>
<evidence type="ECO:0000313" key="3">
    <source>
        <dbReference type="Proteomes" id="UP000059113"/>
    </source>
</evidence>
<reference evidence="3" key="2">
    <citation type="submission" date="2015-04" db="EMBL/GenBank/DDBJ databases">
        <title>The complete genome sequence of Erythrobacter sp. s21-N3.</title>
        <authorList>
            <person name="Zhuang L."/>
            <person name="Liu Y."/>
            <person name="Shao Z."/>
        </authorList>
    </citation>
    <scope>NUCLEOTIDE SEQUENCE [LARGE SCALE GENOMIC DNA]</scope>
    <source>
        <strain evidence="3">s21-N3</strain>
    </source>
</reference>
<dbReference type="KEGG" id="ery:CP97_14798"/>
<dbReference type="AlphaFoldDB" id="A0A161IGG5"/>
<dbReference type="STRING" id="1648404.CP97_14798"/>
<gene>
    <name evidence="2" type="ORF">CP97_14798</name>
</gene>
<name>A0A161IGG5_9SPHN</name>
<keyword evidence="1" id="KW-0812">Transmembrane</keyword>
<feature type="transmembrane region" description="Helical" evidence="1">
    <location>
        <begin position="22"/>
        <end position="41"/>
    </location>
</feature>
<keyword evidence="1" id="KW-1133">Transmembrane helix</keyword>
<organism evidence="2 3">
    <name type="scientific">Aurantiacibacter atlanticus</name>
    <dbReference type="NCBI Taxonomy" id="1648404"/>
    <lineage>
        <taxon>Bacteria</taxon>
        <taxon>Pseudomonadati</taxon>
        <taxon>Pseudomonadota</taxon>
        <taxon>Alphaproteobacteria</taxon>
        <taxon>Sphingomonadales</taxon>
        <taxon>Erythrobacteraceae</taxon>
        <taxon>Aurantiacibacter</taxon>
    </lineage>
</organism>
<reference evidence="2 3" key="1">
    <citation type="journal article" date="2015" name="Int. J. Syst. Evol. Microbiol.">
        <title>Erythrobacter atlanticus sp. nov., a bacterium from ocean sediment able to degrade polycyclic aromatic hydrocarbons.</title>
        <authorList>
            <person name="Zhuang L."/>
            <person name="Liu Y."/>
            <person name="Wang L."/>
            <person name="Wang W."/>
            <person name="Shao Z."/>
        </authorList>
    </citation>
    <scope>NUCLEOTIDE SEQUENCE [LARGE SCALE GENOMIC DNA]</scope>
    <source>
        <strain evidence="3">s21-N3</strain>
    </source>
</reference>
<proteinExistence type="predicted"/>
<dbReference type="EMBL" id="CP011310">
    <property type="protein sequence ID" value="ANC50484.1"/>
    <property type="molecule type" value="Genomic_DNA"/>
</dbReference>
<sequence length="53" mass="5480">MQTSHNEEIVFMFSTNNFAAKLFAGLGAIAMTVTLMASSFANPNAASVAGLLA</sequence>